<comment type="caution">
    <text evidence="2">The sequence shown here is derived from an EMBL/GenBank/DDBJ whole genome shotgun (WGS) entry which is preliminary data.</text>
</comment>
<dbReference type="AlphaFoldDB" id="A0A0V7ZUA0"/>
<dbReference type="EMBL" id="LMTZ01000077">
    <property type="protein sequence ID" value="KST68121.1"/>
    <property type="molecule type" value="Genomic_DNA"/>
</dbReference>
<dbReference type="InterPro" id="IPR008470">
    <property type="entry name" value="Uncharacterised_Ycf33"/>
</dbReference>
<accession>A0A0V7ZUA0</accession>
<name>A0A0V7ZUA0_9CYAN</name>
<evidence type="ECO:0000313" key="4">
    <source>
        <dbReference type="Proteomes" id="UP000053372"/>
    </source>
</evidence>
<dbReference type="PANTHER" id="PTHR36049">
    <property type="entry name" value="TRANSMEMBRANE PROTEIN"/>
    <property type="match status" value="1"/>
</dbReference>
<dbReference type="Proteomes" id="UP000053372">
    <property type="component" value="Unassembled WGS sequence"/>
</dbReference>
<keyword evidence="1" id="KW-1133">Transmembrane helix</keyword>
<sequence>MFDGFWDNVIRYQRYFISTLLGLLLNTFAPVIPLLKRPITSIAIVGIFVGTLVFLTFTLRAMLGLSTT</sequence>
<organism evidence="2 4">
    <name type="scientific">Mastigocoleus testarum BC008</name>
    <dbReference type="NCBI Taxonomy" id="371196"/>
    <lineage>
        <taxon>Bacteria</taxon>
        <taxon>Bacillati</taxon>
        <taxon>Cyanobacteriota</taxon>
        <taxon>Cyanophyceae</taxon>
        <taxon>Nostocales</taxon>
        <taxon>Hapalosiphonaceae</taxon>
        <taxon>Mastigocoleus</taxon>
    </lineage>
</organism>
<dbReference type="EMBL" id="LMTZ01000045">
    <property type="protein sequence ID" value="KST68784.1"/>
    <property type="molecule type" value="Genomic_DNA"/>
</dbReference>
<proteinExistence type="predicted"/>
<dbReference type="PANTHER" id="PTHR36049:SF3">
    <property type="match status" value="1"/>
</dbReference>
<dbReference type="Pfam" id="PF05421">
    <property type="entry name" value="DUF751"/>
    <property type="match status" value="1"/>
</dbReference>
<reference evidence="2 4" key="1">
    <citation type="journal article" date="2015" name="Genome Announc.">
        <title>Draft Genome of the Euendolithic (true boring) Cyanobacterium Mastigocoleus testarum strain BC008.</title>
        <authorList>
            <person name="Guida B.S."/>
            <person name="Garcia-Pichel F."/>
        </authorList>
    </citation>
    <scope>NUCLEOTIDE SEQUENCE [LARGE SCALE GENOMIC DNA]</scope>
    <source>
        <strain evidence="2 4">BC008</strain>
    </source>
</reference>
<dbReference type="RefSeq" id="WP_058183430.1">
    <property type="nucleotide sequence ID" value="NZ_LMTZ01000045.1"/>
</dbReference>
<gene>
    <name evidence="2" type="ORF">BC008_32355</name>
    <name evidence="3" type="ORF">BC008_34040</name>
</gene>
<evidence type="ECO:0000256" key="1">
    <source>
        <dbReference type="SAM" id="Phobius"/>
    </source>
</evidence>
<feature type="transmembrane region" description="Helical" evidence="1">
    <location>
        <begin position="42"/>
        <end position="63"/>
    </location>
</feature>
<evidence type="ECO:0000313" key="2">
    <source>
        <dbReference type="EMBL" id="KST68121.1"/>
    </source>
</evidence>
<feature type="transmembrane region" description="Helical" evidence="1">
    <location>
        <begin position="15"/>
        <end position="35"/>
    </location>
</feature>
<evidence type="ECO:0000313" key="3">
    <source>
        <dbReference type="EMBL" id="KST68784.1"/>
    </source>
</evidence>
<keyword evidence="1" id="KW-0812">Transmembrane</keyword>
<keyword evidence="4" id="KW-1185">Reference proteome</keyword>
<evidence type="ECO:0008006" key="5">
    <source>
        <dbReference type="Google" id="ProtNLM"/>
    </source>
</evidence>
<dbReference type="OrthoDB" id="489556at2"/>
<keyword evidence="1" id="KW-0472">Membrane</keyword>
<protein>
    <recommendedName>
        <fullName evidence="5">DUF751 domain-containing protein</fullName>
    </recommendedName>
</protein>